<dbReference type="PANTHER" id="PTHR46890">
    <property type="entry name" value="NON-LTR RETROLELEMENT REVERSE TRANSCRIPTASE-LIKE PROTEIN-RELATED"/>
    <property type="match status" value="1"/>
</dbReference>
<dbReference type="PROSITE" id="PS50878">
    <property type="entry name" value="RT_POL"/>
    <property type="match status" value="1"/>
</dbReference>
<dbReference type="CDD" id="cd01650">
    <property type="entry name" value="RT_nLTR_like"/>
    <property type="match status" value="1"/>
</dbReference>
<proteinExistence type="predicted"/>
<dbReference type="PANTHER" id="PTHR46890:SF48">
    <property type="entry name" value="RNA-DIRECTED DNA POLYMERASE"/>
    <property type="match status" value="1"/>
</dbReference>
<organism evidence="2 3">
    <name type="scientific">Linum trigynum</name>
    <dbReference type="NCBI Taxonomy" id="586398"/>
    <lineage>
        <taxon>Eukaryota</taxon>
        <taxon>Viridiplantae</taxon>
        <taxon>Streptophyta</taxon>
        <taxon>Embryophyta</taxon>
        <taxon>Tracheophyta</taxon>
        <taxon>Spermatophyta</taxon>
        <taxon>Magnoliopsida</taxon>
        <taxon>eudicotyledons</taxon>
        <taxon>Gunneridae</taxon>
        <taxon>Pentapetalae</taxon>
        <taxon>rosids</taxon>
        <taxon>fabids</taxon>
        <taxon>Malpighiales</taxon>
        <taxon>Linaceae</taxon>
        <taxon>Linum</taxon>
    </lineage>
</organism>
<dbReference type="InterPro" id="IPR043502">
    <property type="entry name" value="DNA/RNA_pol_sf"/>
</dbReference>
<protein>
    <recommendedName>
        <fullName evidence="1">Reverse transcriptase domain-containing protein</fullName>
    </recommendedName>
</protein>
<sequence>MVKVRNHRQTIKKLITDEGLVLTEVKAMGQLAVEFYKGLLGRADPLVQDTPLSFLEDMLSHKLGEDDVHLLNSTVTREEIKAVFMAMGNDKAPGPGGYPAEFFKLDWNIVGKAVEDTVLDFFRTGIMPRQVNSTIIALIPELEVVDRMQNFRPISCCNVVYKGISKLLANSLSLVLTKLIGASQSAFVRGRLISDNILMATELVKDYHKASVSSRCVLKIDLMKAFDSVDWKFLLKVMIAMNIPLSFIKLIEACVTSPLLSVAFNGGLCGYFPAGKGLRQGDPLSPYLLTIAMEVFSCMLARDVSHDFILYHPRCKGLEITHLCFADNLLVFSNGSIRAVAGIKRLLDRFIKFQG</sequence>
<dbReference type="InterPro" id="IPR000477">
    <property type="entry name" value="RT_dom"/>
</dbReference>
<name>A0AAV2ED52_9ROSI</name>
<dbReference type="Proteomes" id="UP001497516">
    <property type="component" value="Chromosome 4"/>
</dbReference>
<reference evidence="2 3" key="1">
    <citation type="submission" date="2024-04" db="EMBL/GenBank/DDBJ databases">
        <authorList>
            <person name="Fracassetti M."/>
        </authorList>
    </citation>
    <scope>NUCLEOTIDE SEQUENCE [LARGE SCALE GENOMIC DNA]</scope>
</reference>
<dbReference type="AlphaFoldDB" id="A0AAV2ED52"/>
<dbReference type="SUPFAM" id="SSF56672">
    <property type="entry name" value="DNA/RNA polymerases"/>
    <property type="match status" value="1"/>
</dbReference>
<evidence type="ECO:0000259" key="1">
    <source>
        <dbReference type="PROSITE" id="PS50878"/>
    </source>
</evidence>
<evidence type="ECO:0000313" key="3">
    <source>
        <dbReference type="Proteomes" id="UP001497516"/>
    </source>
</evidence>
<dbReference type="InterPro" id="IPR052343">
    <property type="entry name" value="Retrotransposon-Effector_Assoc"/>
</dbReference>
<dbReference type="EMBL" id="OZ034817">
    <property type="protein sequence ID" value="CAL1383669.1"/>
    <property type="molecule type" value="Genomic_DNA"/>
</dbReference>
<feature type="domain" description="Reverse transcriptase" evidence="1">
    <location>
        <begin position="120"/>
        <end position="355"/>
    </location>
</feature>
<dbReference type="Pfam" id="PF00078">
    <property type="entry name" value="RVT_1"/>
    <property type="match status" value="1"/>
</dbReference>
<keyword evidence="3" id="KW-1185">Reference proteome</keyword>
<evidence type="ECO:0000313" key="2">
    <source>
        <dbReference type="EMBL" id="CAL1383669.1"/>
    </source>
</evidence>
<accession>A0AAV2ED52</accession>
<gene>
    <name evidence="2" type="ORF">LTRI10_LOCUS24930</name>
</gene>